<sequence>MSELKECPLEFHDFRAVEHTRQCPRYTAVLSRPAEDGVGPEELDTLQLELETLLAAASRRLRNLETEIQILTDWQDRKGDKKFTKAAEHVASSTGKHGGSKPKKQKPDSKGGHGDAETVGAGRRHGSAGAGGAHGTGGGSGGHGPGRPKTKNLQPKFQEYEFPDDVMDEPRAPKNDAPSRFWASVEPYCADITAEEIRVLEELLKVPEDEAEYYKVPPLGKHYCQRWAQEDLQEEQRDGSRPASAADRKKGTQGTLGNTEVDNLMRRNDAGTQNEQPEDACPFGPLTQRLVQALVEENIISPMEESPIPELASKASEGDGAATSPRSQAKPFSVPHTKSLEARIREELLAQGLLDSEGRGGEDSEDEVLAELRKRQAELRAVTAHNRARKQDLLRMAREEMRRQELRARARVADTEVMEAYRRIMGARQKKRTPTKKEKEHAWKVLKERESILKLLDA</sequence>
<dbReference type="CTD" id="10474"/>
<keyword evidence="8" id="KW-1185">Reference proteome</keyword>
<feature type="region of interest" description="Disordered" evidence="7">
    <location>
        <begin position="73"/>
        <end position="179"/>
    </location>
</feature>
<evidence type="ECO:0000313" key="8">
    <source>
        <dbReference type="Proteomes" id="UP001318040"/>
    </source>
</evidence>
<dbReference type="RefSeq" id="XP_032822287.1">
    <property type="nucleotide sequence ID" value="XM_032966396.1"/>
</dbReference>
<feature type="region of interest" description="Disordered" evidence="7">
    <location>
        <begin position="302"/>
        <end position="339"/>
    </location>
</feature>
<gene>
    <name evidence="9 10 11" type="primary">TADA3</name>
</gene>
<reference evidence="9 10" key="1">
    <citation type="submission" date="2025-04" db="UniProtKB">
        <authorList>
            <consortium name="RefSeq"/>
        </authorList>
    </citation>
    <scope>IDENTIFICATION</scope>
    <source>
        <tissue evidence="9 10">Sperm</tissue>
    </source>
</reference>
<dbReference type="Pfam" id="PF10198">
    <property type="entry name" value="Ada3"/>
    <property type="match status" value="1"/>
</dbReference>
<feature type="compositionally biased region" description="Basic and acidic residues" evidence="7">
    <location>
        <begin position="74"/>
        <end position="88"/>
    </location>
</feature>
<evidence type="ECO:0000256" key="3">
    <source>
        <dbReference type="ARBA" id="ARBA00023015"/>
    </source>
</evidence>
<comment type="subcellular location">
    <subcellularLocation>
        <location evidence="1">Nucleus</location>
    </subcellularLocation>
</comment>
<evidence type="ECO:0000256" key="5">
    <source>
        <dbReference type="ARBA" id="ARBA00023242"/>
    </source>
</evidence>
<evidence type="ECO:0000256" key="7">
    <source>
        <dbReference type="SAM" id="MobiDB-lite"/>
    </source>
</evidence>
<dbReference type="PANTHER" id="PTHR13556:SF2">
    <property type="entry name" value="TRANSCRIPTIONAL ADAPTER 3"/>
    <property type="match status" value="1"/>
</dbReference>
<dbReference type="GO" id="GO:0006357">
    <property type="term" value="P:regulation of transcription by RNA polymerase II"/>
    <property type="evidence" value="ECO:0007669"/>
    <property type="project" value="TreeGrafter"/>
</dbReference>
<dbReference type="RefSeq" id="XP_032822288.1">
    <property type="nucleotide sequence ID" value="XM_032966397.1"/>
</dbReference>
<keyword evidence="5" id="KW-0539">Nucleus</keyword>
<evidence type="ECO:0000313" key="10">
    <source>
        <dbReference type="RefSeq" id="XP_032822288.1"/>
    </source>
</evidence>
<keyword evidence="6" id="KW-0175">Coiled coil</keyword>
<keyword evidence="4" id="KW-0804">Transcription</keyword>
<dbReference type="KEGG" id="pmrn:116949277"/>
<feature type="compositionally biased region" description="Basic and acidic residues" evidence="7">
    <location>
        <begin position="105"/>
        <end position="116"/>
    </location>
</feature>
<dbReference type="Proteomes" id="UP001318040">
    <property type="component" value="Chromosome 36"/>
</dbReference>
<dbReference type="AlphaFoldDB" id="A0AAJ7TT87"/>
<dbReference type="InterPro" id="IPR019340">
    <property type="entry name" value="Histone_AcTrfase_su3"/>
</dbReference>
<organism evidence="8 10">
    <name type="scientific">Petromyzon marinus</name>
    <name type="common">Sea lamprey</name>
    <dbReference type="NCBI Taxonomy" id="7757"/>
    <lineage>
        <taxon>Eukaryota</taxon>
        <taxon>Metazoa</taxon>
        <taxon>Chordata</taxon>
        <taxon>Craniata</taxon>
        <taxon>Vertebrata</taxon>
        <taxon>Cyclostomata</taxon>
        <taxon>Hyperoartia</taxon>
        <taxon>Petromyzontiformes</taxon>
        <taxon>Petromyzontidae</taxon>
        <taxon>Petromyzon</taxon>
    </lineage>
</organism>
<proteinExistence type="inferred from homology"/>
<evidence type="ECO:0000313" key="11">
    <source>
        <dbReference type="RefSeq" id="XP_032822289.1"/>
    </source>
</evidence>
<feature type="coiled-coil region" evidence="6">
    <location>
        <begin position="387"/>
        <end position="416"/>
    </location>
</feature>
<evidence type="ECO:0000256" key="6">
    <source>
        <dbReference type="SAM" id="Coils"/>
    </source>
</evidence>
<evidence type="ECO:0000256" key="2">
    <source>
        <dbReference type="ARBA" id="ARBA00005330"/>
    </source>
</evidence>
<dbReference type="GO" id="GO:0000124">
    <property type="term" value="C:SAGA complex"/>
    <property type="evidence" value="ECO:0007669"/>
    <property type="project" value="TreeGrafter"/>
</dbReference>
<evidence type="ECO:0000256" key="1">
    <source>
        <dbReference type="ARBA" id="ARBA00004123"/>
    </source>
</evidence>
<keyword evidence="3" id="KW-0805">Transcription regulation</keyword>
<accession>A0AAJ7TT87</accession>
<feature type="compositionally biased region" description="Basic and acidic residues" evidence="7">
    <location>
        <begin position="234"/>
        <end position="250"/>
    </location>
</feature>
<name>A0AAJ7TT87_PETMA</name>
<dbReference type="RefSeq" id="XP_032822289.1">
    <property type="nucleotide sequence ID" value="XM_032966398.1"/>
</dbReference>
<feature type="region of interest" description="Disordered" evidence="7">
    <location>
        <begin position="230"/>
        <end position="285"/>
    </location>
</feature>
<dbReference type="GO" id="GO:0005634">
    <property type="term" value="C:nucleus"/>
    <property type="evidence" value="ECO:0007669"/>
    <property type="project" value="UniProtKB-SubCell"/>
</dbReference>
<dbReference type="PANTHER" id="PTHR13556">
    <property type="entry name" value="TRANSCRIPTIONAL ADAPTER 3-RELATED"/>
    <property type="match status" value="1"/>
</dbReference>
<comment type="similarity">
    <text evidence="2">Belongs to the NGG1 family.</text>
</comment>
<protein>
    <submittedName>
        <fullName evidence="9 10">Transcriptional adapter 3 isoform X1</fullName>
    </submittedName>
</protein>
<feature type="compositionally biased region" description="Gly residues" evidence="7">
    <location>
        <begin position="128"/>
        <end position="145"/>
    </location>
</feature>
<dbReference type="GO" id="GO:0003713">
    <property type="term" value="F:transcription coactivator activity"/>
    <property type="evidence" value="ECO:0007669"/>
    <property type="project" value="TreeGrafter"/>
</dbReference>
<evidence type="ECO:0000313" key="9">
    <source>
        <dbReference type="RefSeq" id="XP_032822287.1"/>
    </source>
</evidence>
<evidence type="ECO:0000256" key="4">
    <source>
        <dbReference type="ARBA" id="ARBA00023163"/>
    </source>
</evidence>
<feature type="compositionally biased region" description="Polar residues" evidence="7">
    <location>
        <begin position="252"/>
        <end position="261"/>
    </location>
</feature>